<proteinExistence type="predicted"/>
<dbReference type="PROSITE" id="PS00028">
    <property type="entry name" value="ZINC_FINGER_C2H2_1"/>
    <property type="match status" value="1"/>
</dbReference>
<dbReference type="EMBL" id="HACA01019479">
    <property type="protein sequence ID" value="CDW36840.1"/>
    <property type="molecule type" value="Transcribed_RNA"/>
</dbReference>
<feature type="compositionally biased region" description="Polar residues" evidence="1">
    <location>
        <begin position="167"/>
        <end position="192"/>
    </location>
</feature>
<feature type="domain" description="C2H2-type" evidence="2">
    <location>
        <begin position="315"/>
        <end position="336"/>
    </location>
</feature>
<reference evidence="3" key="1">
    <citation type="submission" date="2014-05" db="EMBL/GenBank/DDBJ databases">
        <authorList>
            <person name="Chronopoulou M."/>
        </authorList>
    </citation>
    <scope>NUCLEOTIDE SEQUENCE</scope>
    <source>
        <tissue evidence="3">Whole organism</tissue>
    </source>
</reference>
<feature type="region of interest" description="Disordered" evidence="1">
    <location>
        <begin position="158"/>
        <end position="192"/>
    </location>
</feature>
<dbReference type="AlphaFoldDB" id="A0A0K2UFM0"/>
<feature type="region of interest" description="Disordered" evidence="1">
    <location>
        <begin position="271"/>
        <end position="292"/>
    </location>
</feature>
<evidence type="ECO:0000259" key="2">
    <source>
        <dbReference type="PROSITE" id="PS00028"/>
    </source>
</evidence>
<dbReference type="InterPro" id="IPR013087">
    <property type="entry name" value="Znf_C2H2_type"/>
</dbReference>
<name>A0A0K2UFM0_LEPSM</name>
<evidence type="ECO:0000256" key="1">
    <source>
        <dbReference type="SAM" id="MobiDB-lite"/>
    </source>
</evidence>
<accession>A0A0K2UFM0</accession>
<sequence length="412" mass="46486">MDDYNSDLQSLWATIPEDAILSGPSWLTNENRDPFISSTWNDEEDYSCPSKRARRSTEESFTSSVLSPPFTPQNQDLDFVHLNRNNSNGINKEDSILFPLDTEDLMNEILKDINKTSLTNKNEGNQRVDLPVLSPPTFSLESHHLPFDESLLSNDDDSLDQFNNLQPLYNTSTSDEHISSTSNDVNEPQTNNESLESLFNSLTAESTPESTQVPSTSTFMVEVLPTQEISNVSETSIRDNEPMVIINFDPQRPSVVQATFDLSDALQYPIASSSSSDPLPSPITSPKVSSSYTPPPMNELFVSTIDGKGQERYSCLSCRDVLRNYKEATKHFRNKHAIYECQYCPSSHFIGYFRMNAHTKKMHKKPTTVSCQCGRGFSSEKGLNKHKLNCPAYQEHMTKLRSTLKPTYQFLS</sequence>
<feature type="compositionally biased region" description="Low complexity" evidence="1">
    <location>
        <begin position="271"/>
        <end position="286"/>
    </location>
</feature>
<dbReference type="OrthoDB" id="8922241at2759"/>
<evidence type="ECO:0000313" key="3">
    <source>
        <dbReference type="EMBL" id="CDW36840.1"/>
    </source>
</evidence>
<protein>
    <recommendedName>
        <fullName evidence="2">C2H2-type domain-containing protein</fullName>
    </recommendedName>
</protein>
<organism evidence="3">
    <name type="scientific">Lepeophtheirus salmonis</name>
    <name type="common">Salmon louse</name>
    <name type="synonym">Caligus salmonis</name>
    <dbReference type="NCBI Taxonomy" id="72036"/>
    <lineage>
        <taxon>Eukaryota</taxon>
        <taxon>Metazoa</taxon>
        <taxon>Ecdysozoa</taxon>
        <taxon>Arthropoda</taxon>
        <taxon>Crustacea</taxon>
        <taxon>Multicrustacea</taxon>
        <taxon>Hexanauplia</taxon>
        <taxon>Copepoda</taxon>
        <taxon>Siphonostomatoida</taxon>
        <taxon>Caligidae</taxon>
        <taxon>Lepeophtheirus</taxon>
    </lineage>
</organism>